<reference evidence="4" key="1">
    <citation type="submission" date="2023-07" db="EMBL/GenBank/DDBJ databases">
        <title>30 novel species of actinomycetes from the DSMZ collection.</title>
        <authorList>
            <person name="Nouioui I."/>
        </authorList>
    </citation>
    <scope>NUCLEOTIDE SEQUENCE [LARGE SCALE GENOMIC DNA]</scope>
    <source>
        <strain evidence="3 4">DSM 44915</strain>
    </source>
</reference>
<dbReference type="GO" id="GO:0003677">
    <property type="term" value="F:DNA binding"/>
    <property type="evidence" value="ECO:0007669"/>
    <property type="project" value="UniProtKB-KW"/>
</dbReference>
<keyword evidence="2" id="KW-0238">DNA-binding</keyword>
<organism evidence="2 4">
    <name type="scientific">Streptomyces chisholmiae</name>
    <dbReference type="NCBI Taxonomy" id="3075540"/>
    <lineage>
        <taxon>Bacteria</taxon>
        <taxon>Bacillati</taxon>
        <taxon>Actinomycetota</taxon>
        <taxon>Actinomycetes</taxon>
        <taxon>Kitasatosporales</taxon>
        <taxon>Streptomycetaceae</taxon>
        <taxon>Streptomyces</taxon>
    </lineage>
</organism>
<name>A0ABU2JZ55_9ACTN</name>
<evidence type="ECO:0000313" key="3">
    <source>
        <dbReference type="EMBL" id="MDT0270293.1"/>
    </source>
</evidence>
<dbReference type="EMBL" id="JAVREO010000025">
    <property type="protein sequence ID" value="MDT0270293.1"/>
    <property type="molecule type" value="Genomic_DNA"/>
</dbReference>
<proteinExistence type="predicted"/>
<gene>
    <name evidence="2" type="ORF">RM844_28820</name>
    <name evidence="3" type="ORF">RM844_28880</name>
</gene>
<reference evidence="2" key="2">
    <citation type="submission" date="2024-05" db="EMBL/GenBank/DDBJ databases">
        <title>30 novel species of actinomycetes from the DSMZ collection.</title>
        <authorList>
            <person name="Nouioui I."/>
        </authorList>
    </citation>
    <scope>NUCLEOTIDE SEQUENCE</scope>
    <source>
        <strain evidence="2">DSM 44915</strain>
    </source>
</reference>
<accession>A0ABU2JZ55</accession>
<feature type="region of interest" description="Disordered" evidence="1">
    <location>
        <begin position="71"/>
        <end position="91"/>
    </location>
</feature>
<evidence type="ECO:0000313" key="2">
    <source>
        <dbReference type="EMBL" id="MDT0270281.1"/>
    </source>
</evidence>
<dbReference type="Proteomes" id="UP001183410">
    <property type="component" value="Unassembled WGS sequence"/>
</dbReference>
<keyword evidence="4" id="KW-1185">Reference proteome</keyword>
<sequence>MTTAPAMTPAEILALPAVVPVWPTVGRIYGLGRTTTYELARADELPIPVRRVGVAMRARLVDIVADLGLEGGAAGSSHPTTPENDPSHTQR</sequence>
<protein>
    <submittedName>
        <fullName evidence="2">DNA-binding protein</fullName>
    </submittedName>
</protein>
<comment type="caution">
    <text evidence="2">The sequence shown here is derived from an EMBL/GenBank/DDBJ whole genome shotgun (WGS) entry which is preliminary data.</text>
</comment>
<evidence type="ECO:0000256" key="1">
    <source>
        <dbReference type="SAM" id="MobiDB-lite"/>
    </source>
</evidence>
<evidence type="ECO:0000313" key="4">
    <source>
        <dbReference type="Proteomes" id="UP001183410"/>
    </source>
</evidence>
<dbReference type="RefSeq" id="WP_311670361.1">
    <property type="nucleotide sequence ID" value="NZ_JAVREO010000025.1"/>
</dbReference>
<dbReference type="EMBL" id="JAVREO010000025">
    <property type="protein sequence ID" value="MDT0270281.1"/>
    <property type="molecule type" value="Genomic_DNA"/>
</dbReference>